<protein>
    <submittedName>
        <fullName evidence="1">Uncharacterized protein</fullName>
    </submittedName>
</protein>
<dbReference type="RefSeq" id="WP_002331107.1">
    <property type="nucleotide sequence ID" value="NZ_KB949503.1"/>
</dbReference>
<dbReference type="EMBL" id="AITY01000006">
    <property type="protein sequence ID" value="EOM27884.1"/>
    <property type="molecule type" value="Genomic_DNA"/>
</dbReference>
<evidence type="ECO:0000313" key="2">
    <source>
        <dbReference type="Proteomes" id="UP000013897"/>
    </source>
</evidence>
<accession>A0A829FC95</accession>
<reference evidence="1 2" key="1">
    <citation type="submission" date="2013-02" db="EMBL/GenBank/DDBJ databases">
        <title>The Genome Sequence of Enterococcus faecium HM1072.</title>
        <authorList>
            <consortium name="The Broad Institute Genome Sequencing Platform"/>
            <consortium name="The Broad Institute Genome Sequencing Center for Infectious Disease"/>
            <person name="Earl A.M."/>
            <person name="Gilmore M.S."/>
            <person name="Lebreton F."/>
            <person name="Courvalin P."/>
            <person name="Walker B."/>
            <person name="Young S.K."/>
            <person name="Zeng Q."/>
            <person name="Gargeya S."/>
            <person name="Fitzgerald M."/>
            <person name="Haas B."/>
            <person name="Abouelleil A."/>
            <person name="Alvarado L."/>
            <person name="Arachchi H.M."/>
            <person name="Berlin A.M."/>
            <person name="Chapman S.B."/>
            <person name="Dewar J."/>
            <person name="Goldberg J."/>
            <person name="Griggs A."/>
            <person name="Gujja S."/>
            <person name="Hansen M."/>
            <person name="Howarth C."/>
            <person name="Imamovic A."/>
            <person name="Larimer J."/>
            <person name="McCowan C."/>
            <person name="Murphy C."/>
            <person name="Neiman D."/>
            <person name="Pearson M."/>
            <person name="Priest M."/>
            <person name="Roberts A."/>
            <person name="Saif S."/>
            <person name="Shea T."/>
            <person name="Sisk P."/>
            <person name="Sykes S."/>
            <person name="Wortman J."/>
            <person name="Nusbaum C."/>
            <person name="Birren B."/>
        </authorList>
    </citation>
    <scope>NUCLEOTIDE SEQUENCE [LARGE SCALE GENOMIC DNA]</scope>
    <source>
        <strain evidence="1 2">HM1072</strain>
    </source>
</reference>
<dbReference type="AlphaFoldDB" id="A0A829FC95"/>
<name>A0A829FC95_ENTFC</name>
<sequence>MYVFVVWKTSISGWSKEILAVFDSEKKAREYVQTLSGKSQYEFNIEKIFIS</sequence>
<dbReference type="Proteomes" id="UP000013897">
    <property type="component" value="Unassembled WGS sequence"/>
</dbReference>
<evidence type="ECO:0000313" key="1">
    <source>
        <dbReference type="EMBL" id="EOM27884.1"/>
    </source>
</evidence>
<proteinExistence type="predicted"/>
<gene>
    <name evidence="1" type="ORF">SSM_00445</name>
</gene>
<organism evidence="1 2">
    <name type="scientific">Enterococcus faecium EnGen0192</name>
    <dbReference type="NCBI Taxonomy" id="1157487"/>
    <lineage>
        <taxon>Bacteria</taxon>
        <taxon>Bacillati</taxon>
        <taxon>Bacillota</taxon>
        <taxon>Bacilli</taxon>
        <taxon>Lactobacillales</taxon>
        <taxon>Enterococcaceae</taxon>
        <taxon>Enterococcus</taxon>
    </lineage>
</organism>
<comment type="caution">
    <text evidence="1">The sequence shown here is derived from an EMBL/GenBank/DDBJ whole genome shotgun (WGS) entry which is preliminary data.</text>
</comment>